<dbReference type="InterPro" id="IPR051082">
    <property type="entry name" value="Pentapeptide-BTB/POZ_domain"/>
</dbReference>
<dbReference type="AlphaFoldDB" id="A0A1E5LA87"/>
<dbReference type="STRING" id="1390249.BHU72_01640"/>
<dbReference type="SUPFAM" id="SSF141571">
    <property type="entry name" value="Pentapeptide repeat-like"/>
    <property type="match status" value="1"/>
</dbReference>
<proteinExistence type="predicted"/>
<accession>A0A1E5LA87</accession>
<dbReference type="EMBL" id="MJAT01000001">
    <property type="protein sequence ID" value="OEH86984.1"/>
    <property type="molecule type" value="Genomic_DNA"/>
</dbReference>
<name>A0A1E5LA87_9FIRM</name>
<dbReference type="OrthoDB" id="154708at2"/>
<sequence>MKEEIIESLRSDCSNCFGLCCVGLYFSASEGFPADKKAGQPCVNLETDFRCKIHDLLYGKGYKGCLSFDCFGAGQKVSKLTFKGQSWREHPTLANDMFDALLIITHLHELLWYLAEALHIESISNLQGPITQKIEEIVVLTNLELETLKKIDIMSTRAEVNSILLEVSEHVRTESFSNPYNQSKQEHKQHNKAVPSNRMSSNKIKPGADFIGADLRKYHLRGANLRGFMLIAANLAGVDLAGADLIGVDMRDANLRGADLSRSIFLNQNQINSAKGDKHTKISPLLLRPDYWEQ</sequence>
<evidence type="ECO:0008006" key="4">
    <source>
        <dbReference type="Google" id="ProtNLM"/>
    </source>
</evidence>
<comment type="caution">
    <text evidence="2">The sequence shown here is derived from an EMBL/GenBank/DDBJ whole genome shotgun (WGS) entry which is preliminary data.</text>
</comment>
<organism evidence="2 3">
    <name type="scientific">Desulfuribacillus stibiiarsenatis</name>
    <dbReference type="NCBI Taxonomy" id="1390249"/>
    <lineage>
        <taxon>Bacteria</taxon>
        <taxon>Bacillati</taxon>
        <taxon>Bacillota</taxon>
        <taxon>Desulfuribacillia</taxon>
        <taxon>Desulfuribacillales</taxon>
        <taxon>Desulfuribacillaceae</taxon>
        <taxon>Desulfuribacillus</taxon>
    </lineage>
</organism>
<dbReference type="RefSeq" id="WP_069700862.1">
    <property type="nucleotide sequence ID" value="NZ_MJAT01000001.1"/>
</dbReference>
<evidence type="ECO:0000256" key="1">
    <source>
        <dbReference type="SAM" id="MobiDB-lite"/>
    </source>
</evidence>
<gene>
    <name evidence="2" type="ORF">BHU72_01640</name>
</gene>
<dbReference type="InterPro" id="IPR001646">
    <property type="entry name" value="5peptide_repeat"/>
</dbReference>
<keyword evidence="3" id="KW-1185">Reference proteome</keyword>
<feature type="region of interest" description="Disordered" evidence="1">
    <location>
        <begin position="179"/>
        <end position="202"/>
    </location>
</feature>
<evidence type="ECO:0000313" key="3">
    <source>
        <dbReference type="Proteomes" id="UP000095255"/>
    </source>
</evidence>
<dbReference type="Gene3D" id="2.160.20.80">
    <property type="entry name" value="E3 ubiquitin-protein ligase SopA"/>
    <property type="match status" value="1"/>
</dbReference>
<dbReference type="Proteomes" id="UP000095255">
    <property type="component" value="Unassembled WGS sequence"/>
</dbReference>
<dbReference type="Pfam" id="PF00805">
    <property type="entry name" value="Pentapeptide"/>
    <property type="match status" value="2"/>
</dbReference>
<dbReference type="PANTHER" id="PTHR14136">
    <property type="entry name" value="BTB_POZ DOMAIN-CONTAINING PROTEIN KCTD9"/>
    <property type="match status" value="1"/>
</dbReference>
<dbReference type="PANTHER" id="PTHR14136:SF17">
    <property type="entry name" value="BTB_POZ DOMAIN-CONTAINING PROTEIN KCTD9"/>
    <property type="match status" value="1"/>
</dbReference>
<reference evidence="2 3" key="1">
    <citation type="submission" date="2016-09" db="EMBL/GenBank/DDBJ databases">
        <title>Desulfuribacillus arsenicus sp. nov., an obligately anaerobic, dissimilatory arsenic- and antimonate-reducing bacterium isolated from anoxic sediments.</title>
        <authorList>
            <person name="Abin C.A."/>
            <person name="Hollibaugh J.T."/>
        </authorList>
    </citation>
    <scope>NUCLEOTIDE SEQUENCE [LARGE SCALE GENOMIC DNA]</scope>
    <source>
        <strain evidence="2 3">MLFW-2</strain>
    </source>
</reference>
<protein>
    <recommendedName>
        <fullName evidence="4">Oxetanocin A resistance protein</fullName>
    </recommendedName>
</protein>
<evidence type="ECO:0000313" key="2">
    <source>
        <dbReference type="EMBL" id="OEH86984.1"/>
    </source>
</evidence>